<gene>
    <name evidence="3" type="ORF">QBC46DRAFT_363931</name>
</gene>
<feature type="compositionally biased region" description="Low complexity" evidence="1">
    <location>
        <begin position="912"/>
        <end position="929"/>
    </location>
</feature>
<keyword evidence="3" id="KW-0808">Transferase</keyword>
<dbReference type="PROSITE" id="PS50011">
    <property type="entry name" value="PROTEIN_KINASE_DOM"/>
    <property type="match status" value="1"/>
</dbReference>
<feature type="region of interest" description="Disordered" evidence="1">
    <location>
        <begin position="958"/>
        <end position="1002"/>
    </location>
</feature>
<feature type="compositionally biased region" description="Polar residues" evidence="1">
    <location>
        <begin position="44"/>
        <end position="54"/>
    </location>
</feature>
<keyword evidence="3" id="KW-0418">Kinase</keyword>
<dbReference type="PANTHER" id="PTHR23257">
    <property type="entry name" value="SERINE-THREONINE PROTEIN KINASE"/>
    <property type="match status" value="1"/>
</dbReference>
<dbReference type="GO" id="GO:0005737">
    <property type="term" value="C:cytoplasm"/>
    <property type="evidence" value="ECO:0007669"/>
    <property type="project" value="TreeGrafter"/>
</dbReference>
<organism evidence="3 4">
    <name type="scientific">Diplogelasinospora grovesii</name>
    <dbReference type="NCBI Taxonomy" id="303347"/>
    <lineage>
        <taxon>Eukaryota</taxon>
        <taxon>Fungi</taxon>
        <taxon>Dikarya</taxon>
        <taxon>Ascomycota</taxon>
        <taxon>Pezizomycotina</taxon>
        <taxon>Sordariomycetes</taxon>
        <taxon>Sordariomycetidae</taxon>
        <taxon>Sordariales</taxon>
        <taxon>Diplogelasinosporaceae</taxon>
        <taxon>Diplogelasinospora</taxon>
    </lineage>
</organism>
<evidence type="ECO:0000313" key="3">
    <source>
        <dbReference type="EMBL" id="KAK3940651.1"/>
    </source>
</evidence>
<dbReference type="InterPro" id="IPR001245">
    <property type="entry name" value="Ser-Thr/Tyr_kinase_cat_dom"/>
</dbReference>
<dbReference type="Pfam" id="PF07714">
    <property type="entry name" value="PK_Tyr_Ser-Thr"/>
    <property type="match status" value="1"/>
</dbReference>
<dbReference type="GO" id="GO:0007165">
    <property type="term" value="P:signal transduction"/>
    <property type="evidence" value="ECO:0007669"/>
    <property type="project" value="TreeGrafter"/>
</dbReference>
<feature type="region of interest" description="Disordered" evidence="1">
    <location>
        <begin position="781"/>
        <end position="943"/>
    </location>
</feature>
<keyword evidence="4" id="KW-1185">Reference proteome</keyword>
<feature type="compositionally biased region" description="Low complexity" evidence="1">
    <location>
        <begin position="987"/>
        <end position="996"/>
    </location>
</feature>
<dbReference type="CDD" id="cd00180">
    <property type="entry name" value="PKc"/>
    <property type="match status" value="1"/>
</dbReference>
<feature type="compositionally biased region" description="Polar residues" evidence="1">
    <location>
        <begin position="843"/>
        <end position="853"/>
    </location>
</feature>
<feature type="compositionally biased region" description="Basic and acidic residues" evidence="1">
    <location>
        <begin position="855"/>
        <end position="883"/>
    </location>
</feature>
<dbReference type="InterPro" id="IPR000719">
    <property type="entry name" value="Prot_kinase_dom"/>
</dbReference>
<feature type="region of interest" description="Disordered" evidence="1">
    <location>
        <begin position="644"/>
        <end position="710"/>
    </location>
</feature>
<feature type="domain" description="Protein kinase" evidence="2">
    <location>
        <begin position="335"/>
        <end position="575"/>
    </location>
</feature>
<dbReference type="AlphaFoldDB" id="A0AAN6N7L2"/>
<comment type="caution">
    <text evidence="3">The sequence shown here is derived from an EMBL/GenBank/DDBJ whole genome shotgun (WGS) entry which is preliminary data.</text>
</comment>
<feature type="region of interest" description="Disordered" evidence="1">
    <location>
        <begin position="1"/>
        <end position="172"/>
    </location>
</feature>
<proteinExistence type="predicted"/>
<evidence type="ECO:0000313" key="4">
    <source>
        <dbReference type="Proteomes" id="UP001303473"/>
    </source>
</evidence>
<name>A0AAN6N7L2_9PEZI</name>
<sequence>MAQSDPSSRDTASTPDSPSQSQQSLWRRIVFGRDKDNGGPGSSEGASKSQQGSEQQEDGKAGLIRRVSRKVVPGLPRAQTFKRQQSELRDNLEPIQPSPAERRAVSMDRRLHASNSAPQSQTQSNPRTSAPDFLHRSSFSAAPSVPSLPGSPTDDGMTDGLSDFNAPDEPRMEATYDDDGFVPPHVPDAISNCDAQSMTTSQYDTMIHDELERIWILNLSMHFRDKSKREKFFVTYRERETLWRRVTISLDYRNAPDSSLEMELVQTKFQRDKSAKIYEAIRESLVDIQFYDTVTNLKLQTTDGRLHVHVVEDVNEIINYPTVRMIQHMRCRRVKESEIEFDSHMSGFVYKVRVNDEVLIKKEIPGPDTVDEFLYEINALNRLRFANNVIQFYGVIVDDKEEIVKGLLISYAEQGALIDVLYDHDHSLPWPTRERWAGQIVNGLSEIHEAGFVQGDFTLSNIVINDEGDAKIIDINRRGCPVGWEPPEATPLIESNQRISMYIGVKSDLYQLGMVLWALATQEDEPEAHGRPLRIGSDVKVPAWYRRIVDICLSEDPRYRLQALQLLSMFPDPEIADSQYGHINGQAMSVDDGYPRNHDYFVEGFGVPTTNGNGVPRIKTVQPPNDWSYVNWGHPPFLNMNPGGSEDPFYYPPRGRSPPSPLPSSQGGCESPRFGRRIRSWSGNYHNALTAPSPSDVPPGGPREDYEDHDSNTNNVAAKEVHEIPSIVVNGEQKSDYGVVPETTKMEPSDVVESISYARNSPAHDDKGLFEELDAIQASFQKRDGKKREETTAVASRRSKTEREASYIESILDNTLPPLRPHMTDPISKSTPGDDKAVAPPNGTLQADASRSGTSKRESRLEVVKETKETIEATVPRETRISRETTSQEAALPVNGEGVPAAVGPASEDKTPAAPTPSTSPAVQPQPSSHTKEPPPVPAFTLPDDLKGIGLAYNFPSAHRHDTIMDDDFGLETRETHTPQQDSQEPTTTHRQTTETTVHKSE</sequence>
<protein>
    <submittedName>
        <fullName evidence="3">Serine threonine protein kinase</fullName>
    </submittedName>
</protein>
<evidence type="ECO:0000259" key="2">
    <source>
        <dbReference type="PROSITE" id="PS50011"/>
    </source>
</evidence>
<dbReference type="EMBL" id="MU853793">
    <property type="protein sequence ID" value="KAK3940651.1"/>
    <property type="molecule type" value="Genomic_DNA"/>
</dbReference>
<feature type="compositionally biased region" description="Polar residues" evidence="1">
    <location>
        <begin position="113"/>
        <end position="128"/>
    </location>
</feature>
<reference evidence="4" key="1">
    <citation type="journal article" date="2023" name="Mol. Phylogenet. Evol.">
        <title>Genome-scale phylogeny and comparative genomics of the fungal order Sordariales.</title>
        <authorList>
            <person name="Hensen N."/>
            <person name="Bonometti L."/>
            <person name="Westerberg I."/>
            <person name="Brannstrom I.O."/>
            <person name="Guillou S."/>
            <person name="Cros-Aarteil S."/>
            <person name="Calhoun S."/>
            <person name="Haridas S."/>
            <person name="Kuo A."/>
            <person name="Mondo S."/>
            <person name="Pangilinan J."/>
            <person name="Riley R."/>
            <person name="LaButti K."/>
            <person name="Andreopoulos B."/>
            <person name="Lipzen A."/>
            <person name="Chen C."/>
            <person name="Yan M."/>
            <person name="Daum C."/>
            <person name="Ng V."/>
            <person name="Clum A."/>
            <person name="Steindorff A."/>
            <person name="Ohm R.A."/>
            <person name="Martin F."/>
            <person name="Silar P."/>
            <person name="Natvig D.O."/>
            <person name="Lalanne C."/>
            <person name="Gautier V."/>
            <person name="Ament-Velasquez S.L."/>
            <person name="Kruys A."/>
            <person name="Hutchinson M.I."/>
            <person name="Powell A.J."/>
            <person name="Barry K."/>
            <person name="Miller A.N."/>
            <person name="Grigoriev I.V."/>
            <person name="Debuchy R."/>
            <person name="Gladieux P."/>
            <person name="Hiltunen Thoren M."/>
            <person name="Johannesson H."/>
        </authorList>
    </citation>
    <scope>NUCLEOTIDE SEQUENCE [LARGE SCALE GENOMIC DNA]</scope>
    <source>
        <strain evidence="4">CBS 340.73</strain>
    </source>
</reference>
<feature type="compositionally biased region" description="Basic and acidic residues" evidence="1">
    <location>
        <begin position="100"/>
        <end position="111"/>
    </location>
</feature>
<accession>A0AAN6N7L2</accession>
<feature type="compositionally biased region" description="Basic and acidic residues" evidence="1">
    <location>
        <begin position="781"/>
        <end position="791"/>
    </location>
</feature>
<dbReference type="GO" id="GO:0004672">
    <property type="term" value="F:protein kinase activity"/>
    <property type="evidence" value="ECO:0007669"/>
    <property type="project" value="InterPro"/>
</dbReference>
<feature type="compositionally biased region" description="Low complexity" evidence="1">
    <location>
        <begin position="10"/>
        <end position="24"/>
    </location>
</feature>
<dbReference type="Gene3D" id="1.10.510.10">
    <property type="entry name" value="Transferase(Phosphotransferase) domain 1"/>
    <property type="match status" value="1"/>
</dbReference>
<evidence type="ECO:0000256" key="1">
    <source>
        <dbReference type="SAM" id="MobiDB-lite"/>
    </source>
</evidence>
<dbReference type="Proteomes" id="UP001303473">
    <property type="component" value="Unassembled WGS sequence"/>
</dbReference>
<dbReference type="InterPro" id="IPR050167">
    <property type="entry name" value="Ser_Thr_protein_kinase"/>
</dbReference>
<dbReference type="InterPro" id="IPR011009">
    <property type="entry name" value="Kinase-like_dom_sf"/>
</dbReference>
<dbReference type="GO" id="GO:0005524">
    <property type="term" value="F:ATP binding"/>
    <property type="evidence" value="ECO:0007669"/>
    <property type="project" value="InterPro"/>
</dbReference>
<dbReference type="SUPFAM" id="SSF56112">
    <property type="entry name" value="Protein kinase-like (PK-like)"/>
    <property type="match status" value="1"/>
</dbReference>
<feature type="compositionally biased region" description="Polar residues" evidence="1">
    <location>
        <begin position="681"/>
        <end position="693"/>
    </location>
</feature>